<dbReference type="AlphaFoldDB" id="A0A7H1NQC5"/>
<dbReference type="GO" id="GO:0005886">
    <property type="term" value="C:plasma membrane"/>
    <property type="evidence" value="ECO:0007669"/>
    <property type="project" value="TreeGrafter"/>
</dbReference>
<proteinExistence type="predicted"/>
<dbReference type="InterPro" id="IPR003593">
    <property type="entry name" value="AAA+_ATPase"/>
</dbReference>
<dbReference type="GO" id="GO:0016887">
    <property type="term" value="F:ATP hydrolysis activity"/>
    <property type="evidence" value="ECO:0007669"/>
    <property type="project" value="InterPro"/>
</dbReference>
<dbReference type="EMBL" id="CP060244">
    <property type="protein sequence ID" value="QNT77985.1"/>
    <property type="molecule type" value="Genomic_DNA"/>
</dbReference>
<accession>A0A7H1NQC5</accession>
<dbReference type="PROSITE" id="PS00211">
    <property type="entry name" value="ABC_TRANSPORTER_1"/>
    <property type="match status" value="1"/>
</dbReference>
<organism evidence="4 5">
    <name type="scientific">Entomobacter blattae</name>
    <dbReference type="NCBI Taxonomy" id="2762277"/>
    <lineage>
        <taxon>Bacteria</taxon>
        <taxon>Pseudomonadati</taxon>
        <taxon>Pseudomonadota</taxon>
        <taxon>Alphaproteobacteria</taxon>
        <taxon>Acetobacterales</taxon>
        <taxon>Acetobacteraceae</taxon>
        <taxon>Entomobacter</taxon>
    </lineage>
</organism>
<dbReference type="PANTHER" id="PTHR24220:SF692">
    <property type="entry name" value="ABC TRANSPORTER DOMAIN-CONTAINING PROTEIN"/>
    <property type="match status" value="1"/>
</dbReference>
<dbReference type="Pfam" id="PF00005">
    <property type="entry name" value="ABC_tran"/>
    <property type="match status" value="1"/>
</dbReference>
<dbReference type="KEGG" id="ebla:JGUZn3_07500"/>
<keyword evidence="2 4" id="KW-0067">ATP-binding</keyword>
<evidence type="ECO:0000313" key="4">
    <source>
        <dbReference type="EMBL" id="QNT77985.1"/>
    </source>
</evidence>
<dbReference type="InterPro" id="IPR015854">
    <property type="entry name" value="ABC_transpr_LolD-like"/>
</dbReference>
<evidence type="ECO:0000256" key="2">
    <source>
        <dbReference type="ARBA" id="ARBA00022840"/>
    </source>
</evidence>
<reference evidence="4 5" key="1">
    <citation type="submission" date="2020-08" db="EMBL/GenBank/DDBJ databases">
        <title>Complete genome sequence of Entomobacter blattae G55GP.</title>
        <authorList>
            <person name="Poehlein A."/>
            <person name="Guzman J."/>
            <person name="Daniel R."/>
            <person name="Vilcinskas A."/>
        </authorList>
    </citation>
    <scope>NUCLEOTIDE SEQUENCE [LARGE SCALE GENOMIC DNA]</scope>
    <source>
        <strain evidence="4 5">G55GP</strain>
    </source>
</reference>
<dbReference type="GO" id="GO:0005524">
    <property type="term" value="F:ATP binding"/>
    <property type="evidence" value="ECO:0007669"/>
    <property type="project" value="UniProtKB-KW"/>
</dbReference>
<evidence type="ECO:0000259" key="3">
    <source>
        <dbReference type="PROSITE" id="PS50893"/>
    </source>
</evidence>
<dbReference type="Gene3D" id="3.40.50.300">
    <property type="entry name" value="P-loop containing nucleotide triphosphate hydrolases"/>
    <property type="match status" value="1"/>
</dbReference>
<dbReference type="SMART" id="SM00382">
    <property type="entry name" value="AAA"/>
    <property type="match status" value="1"/>
</dbReference>
<name>A0A7H1NQC5_9PROT</name>
<dbReference type="SUPFAM" id="SSF52540">
    <property type="entry name" value="P-loop containing nucleoside triphosphate hydrolases"/>
    <property type="match status" value="1"/>
</dbReference>
<gene>
    <name evidence="4" type="primary">ytrE</name>
    <name evidence="4" type="ORF">JGUZn3_07500</name>
</gene>
<sequence>MPVILRATHLSRHFSASHSTTGNIAIILSQVTLSTQCKVALCGPSGCGKSTALGLLSTALSPTEVETFQVDGIDLIPLWKNNQLDKLAQIRASLFGFVAQTSSLIPFLSVYENIIISQKILHRIDKKYITHLMKSLEIEHLKDRAVIELSVGQKQRVGIARALASKPRIILADEPTSALHPTQADTVLQVLLQESTANHAALIMSTHNPERATYAGFSLSHCHLDMVSQTTRITL</sequence>
<evidence type="ECO:0000256" key="1">
    <source>
        <dbReference type="ARBA" id="ARBA00022741"/>
    </source>
</evidence>
<dbReference type="PROSITE" id="PS50893">
    <property type="entry name" value="ABC_TRANSPORTER_2"/>
    <property type="match status" value="1"/>
</dbReference>
<dbReference type="PANTHER" id="PTHR24220">
    <property type="entry name" value="IMPORT ATP-BINDING PROTEIN"/>
    <property type="match status" value="1"/>
</dbReference>
<feature type="domain" description="ABC transporter" evidence="3">
    <location>
        <begin position="5"/>
        <end position="235"/>
    </location>
</feature>
<dbReference type="InterPro" id="IPR017871">
    <property type="entry name" value="ABC_transporter-like_CS"/>
</dbReference>
<dbReference type="GO" id="GO:0022857">
    <property type="term" value="F:transmembrane transporter activity"/>
    <property type="evidence" value="ECO:0007669"/>
    <property type="project" value="TreeGrafter"/>
</dbReference>
<evidence type="ECO:0000313" key="5">
    <source>
        <dbReference type="Proteomes" id="UP000516349"/>
    </source>
</evidence>
<dbReference type="InterPro" id="IPR027417">
    <property type="entry name" value="P-loop_NTPase"/>
</dbReference>
<keyword evidence="1" id="KW-0547">Nucleotide-binding</keyword>
<dbReference type="Proteomes" id="UP000516349">
    <property type="component" value="Chromosome"/>
</dbReference>
<keyword evidence="5" id="KW-1185">Reference proteome</keyword>
<dbReference type="RefSeq" id="WP_203414372.1">
    <property type="nucleotide sequence ID" value="NZ_CP060244.1"/>
</dbReference>
<protein>
    <submittedName>
        <fullName evidence="4">ABC transporter ATP-binding protein YtrE</fullName>
    </submittedName>
</protein>
<dbReference type="InterPro" id="IPR003439">
    <property type="entry name" value="ABC_transporter-like_ATP-bd"/>
</dbReference>